<dbReference type="Pfam" id="PF12738">
    <property type="entry name" value="PTCB-BRCT"/>
    <property type="match status" value="2"/>
</dbReference>
<organism evidence="4 5">
    <name type="scientific">Drechmeria coniospora</name>
    <name type="common">Nematophagous fungus</name>
    <name type="synonym">Meria coniospora</name>
    <dbReference type="NCBI Taxonomy" id="98403"/>
    <lineage>
        <taxon>Eukaryota</taxon>
        <taxon>Fungi</taxon>
        <taxon>Dikarya</taxon>
        <taxon>Ascomycota</taxon>
        <taxon>Pezizomycotina</taxon>
        <taxon>Sordariomycetes</taxon>
        <taxon>Hypocreomycetidae</taxon>
        <taxon>Hypocreales</taxon>
        <taxon>Ophiocordycipitaceae</taxon>
        <taxon>Drechmeria</taxon>
    </lineage>
</organism>
<dbReference type="Proteomes" id="UP000076580">
    <property type="component" value="Chromosome 02"/>
</dbReference>
<evidence type="ECO:0000256" key="2">
    <source>
        <dbReference type="SAM" id="MobiDB-lite"/>
    </source>
</evidence>
<feature type="region of interest" description="Disordered" evidence="2">
    <location>
        <begin position="278"/>
        <end position="303"/>
    </location>
</feature>
<dbReference type="PROSITE" id="PS50172">
    <property type="entry name" value="BRCT"/>
    <property type="match status" value="4"/>
</dbReference>
<dbReference type="EMBL" id="LAYC01000002">
    <property type="protein sequence ID" value="KYK56614.1"/>
    <property type="molecule type" value="Genomic_DNA"/>
</dbReference>
<dbReference type="FunCoup" id="A0A151GHN8">
    <property type="interactions" value="24"/>
</dbReference>
<dbReference type="AlphaFoldDB" id="A0A151GHN8"/>
<evidence type="ECO:0000259" key="3">
    <source>
        <dbReference type="PROSITE" id="PS50172"/>
    </source>
</evidence>
<evidence type="ECO:0000313" key="5">
    <source>
        <dbReference type="Proteomes" id="UP000076580"/>
    </source>
</evidence>
<feature type="domain" description="BRCT" evidence="3">
    <location>
        <begin position="422"/>
        <end position="508"/>
    </location>
</feature>
<dbReference type="GeneID" id="63716258"/>
<dbReference type="InterPro" id="IPR059215">
    <property type="entry name" value="BRCT2_TopBP1-like"/>
</dbReference>
<feature type="compositionally biased region" description="Basic and acidic residues" evidence="2">
    <location>
        <begin position="519"/>
        <end position="540"/>
    </location>
</feature>
<accession>A0A151GHN8</accession>
<dbReference type="GO" id="GO:0033314">
    <property type="term" value="P:mitotic DNA replication checkpoint signaling"/>
    <property type="evidence" value="ECO:0007669"/>
    <property type="project" value="TreeGrafter"/>
</dbReference>
<dbReference type="CDD" id="cd17731">
    <property type="entry name" value="BRCT_TopBP1_rpt2_like"/>
    <property type="match status" value="1"/>
</dbReference>
<dbReference type="PANTHER" id="PTHR13561:SF20">
    <property type="entry name" value="DNA TOPOISOMERASE 2-BINDING PROTEIN 1"/>
    <property type="match status" value="1"/>
</dbReference>
<feature type="region of interest" description="Disordered" evidence="2">
    <location>
        <begin position="731"/>
        <end position="755"/>
    </location>
</feature>
<gene>
    <name evidence="4" type="ORF">DCS_03615</name>
</gene>
<feature type="region of interest" description="Disordered" evidence="2">
    <location>
        <begin position="516"/>
        <end position="586"/>
    </location>
</feature>
<evidence type="ECO:0000256" key="1">
    <source>
        <dbReference type="ARBA" id="ARBA00022737"/>
    </source>
</evidence>
<dbReference type="GO" id="GO:0007095">
    <property type="term" value="P:mitotic G2 DNA damage checkpoint signaling"/>
    <property type="evidence" value="ECO:0007669"/>
    <property type="project" value="TreeGrafter"/>
</dbReference>
<dbReference type="GO" id="GO:0006270">
    <property type="term" value="P:DNA replication initiation"/>
    <property type="evidence" value="ECO:0007669"/>
    <property type="project" value="TreeGrafter"/>
</dbReference>
<keyword evidence="1" id="KW-0677">Repeat</keyword>
<reference evidence="4 5" key="1">
    <citation type="journal article" date="2016" name="Sci. Rep.">
        <title>Insights into Adaptations to a Near-Obligate Nematode Endoparasitic Lifestyle from the Finished Genome of Drechmeria coniospora.</title>
        <authorList>
            <person name="Zhang L."/>
            <person name="Zhou Z."/>
            <person name="Guo Q."/>
            <person name="Fokkens L."/>
            <person name="Miskei M."/>
            <person name="Pocsi I."/>
            <person name="Zhang W."/>
            <person name="Chen M."/>
            <person name="Wang L."/>
            <person name="Sun Y."/>
            <person name="Donzelli B.G."/>
            <person name="Gibson D.M."/>
            <person name="Nelson D.R."/>
            <person name="Luo J.G."/>
            <person name="Rep M."/>
            <person name="Liu H."/>
            <person name="Yang S."/>
            <person name="Wang J."/>
            <person name="Krasnoff S.B."/>
            <person name="Xu Y."/>
            <person name="Molnar I."/>
            <person name="Lin M."/>
        </authorList>
    </citation>
    <scope>NUCLEOTIDE SEQUENCE [LARGE SCALE GENOMIC DNA]</scope>
    <source>
        <strain evidence="4 5">ARSEF 6962</strain>
    </source>
</reference>
<dbReference type="CDD" id="cd18433">
    <property type="entry name" value="BRCT_Rad4_rpt3"/>
    <property type="match status" value="1"/>
</dbReference>
<comment type="caution">
    <text evidence="4">The sequence shown here is derived from an EMBL/GenBank/DDBJ whole genome shotgun (WGS) entry which is preliminary data.</text>
</comment>
<dbReference type="Gene3D" id="3.40.50.10190">
    <property type="entry name" value="BRCT domain"/>
    <property type="match status" value="4"/>
</dbReference>
<dbReference type="RefSeq" id="XP_040655966.1">
    <property type="nucleotide sequence ID" value="XM_040800933.1"/>
</dbReference>
<protein>
    <submittedName>
        <fullName evidence="4">BRCT domain-containing protein</fullName>
    </submittedName>
</protein>
<dbReference type="PANTHER" id="PTHR13561">
    <property type="entry name" value="DNA REPLICATION REGULATOR DPB11-RELATED"/>
    <property type="match status" value="1"/>
</dbReference>
<dbReference type="InParanoid" id="A0A151GHN8"/>
<evidence type="ECO:0000313" key="4">
    <source>
        <dbReference type="EMBL" id="KYK56614.1"/>
    </source>
</evidence>
<dbReference type="Pfam" id="PF00533">
    <property type="entry name" value="BRCT"/>
    <property type="match status" value="1"/>
</dbReference>
<feature type="region of interest" description="Disordered" evidence="2">
    <location>
        <begin position="650"/>
        <end position="686"/>
    </location>
</feature>
<name>A0A151GHN8_DRECN</name>
<dbReference type="STRING" id="98403.A0A151GHN8"/>
<feature type="compositionally biased region" description="Low complexity" evidence="2">
    <location>
        <begin position="732"/>
        <end position="752"/>
    </location>
</feature>
<feature type="domain" description="BRCT" evidence="3">
    <location>
        <begin position="15"/>
        <end position="88"/>
    </location>
</feature>
<dbReference type="SUPFAM" id="SSF52113">
    <property type="entry name" value="BRCT domain"/>
    <property type="match status" value="4"/>
</dbReference>
<feature type="domain" description="BRCT" evidence="3">
    <location>
        <begin position="311"/>
        <end position="410"/>
    </location>
</feature>
<keyword evidence="5" id="KW-1185">Reference proteome</keyword>
<dbReference type="InterPro" id="IPR036420">
    <property type="entry name" value="BRCT_dom_sf"/>
</dbReference>
<feature type="domain" description="BRCT" evidence="3">
    <location>
        <begin position="128"/>
        <end position="215"/>
    </location>
</feature>
<sequence>MPSSPSADDEFRSIDQAKPFKGVVVCCTSIPPEQRTEIGNKVAELGGVHKYDLTPDCTHLIVGDYNTPKYRHVARERPDVKAMAAAWIEAVSEIWRNDGEIDFGFLEKEHRLKPLDKCGLEMHAARHQQAASRQSLLICLTGFGDQRDEIAEKITGHGALYTGDLTRRCSHLIVCKPEGKKFTAAKSWGLYTVTLDWLHQSLERGMILEESKFDPLLPPDEQGSGAWITMEQRLSSLGKRARPARANGNEDGVRKLRKTASIKLGSQRTQMLADMLGRSASASSPRDVSHELPAGEPTQDASHHDLAVRQEEEGLFSSCLFAIYGFDERRKKVLEEAIVPGGGRVVGALETVMSIPAPREPFYRFLIVPQASQPDTHPHVPSESVHVVTEFYIERCLQSRRFFHPTEQVLGRPFPRFPILGFSDLTICSSAFTGIELNQVARTVVQLGAKYDEDFKRTTSLVLCNSLQALRKDKRTYALEWGVPVVSADWLWKCISTGFLVPFEDFIFPEFRKQAAGSERSRPEESQTENSEPRQRREPARSPAQPRSSKSLRAAEHLSASDFNPASLEKKAASNPDRPMGQEGMPVSADFMTAKSRPANTFARDSDTLLNELSHASLNKCSSFTKQVSGPARAKLESFNEPPVAMPAAEASAVSIHHPSTPPPAATAAEAKRAEAEDGDDKADADEARNQAKALERKVLSSKLTSLLPSPTAFDSADSEARPRRRQILGRATSNVSNASSAGAATADVSGSRPAAESLDVCVLPEGDGEYAEGCHRPPPATQLEYHDQEALIHKKALIDRMMSGSCGDSKDTNTGDGTATAALATTFTTAGTQGAGVAGVAGGRTLRKR</sequence>
<dbReference type="SMART" id="SM00292">
    <property type="entry name" value="BRCT"/>
    <property type="match status" value="4"/>
</dbReference>
<dbReference type="InterPro" id="IPR001357">
    <property type="entry name" value="BRCT_dom"/>
</dbReference>
<proteinExistence type="predicted"/>